<comment type="caution">
    <text evidence="1">The sequence shown here is derived from an EMBL/GenBank/DDBJ whole genome shotgun (WGS) entry which is preliminary data.</text>
</comment>
<dbReference type="AlphaFoldDB" id="A0AAV0WEJ5"/>
<protein>
    <recommendedName>
        <fullName evidence="3">Reverse transcriptase domain-containing protein</fullName>
    </recommendedName>
</protein>
<dbReference type="InterPro" id="IPR050951">
    <property type="entry name" value="Retrovirus_Pol_polyprotein"/>
</dbReference>
<dbReference type="Gene3D" id="3.30.70.270">
    <property type="match status" value="1"/>
</dbReference>
<dbReference type="InterPro" id="IPR043502">
    <property type="entry name" value="DNA/RNA_pol_sf"/>
</dbReference>
<proteinExistence type="predicted"/>
<keyword evidence="2" id="KW-1185">Reference proteome</keyword>
<evidence type="ECO:0000313" key="1">
    <source>
        <dbReference type="EMBL" id="CAI6354299.1"/>
    </source>
</evidence>
<dbReference type="CDD" id="cd01647">
    <property type="entry name" value="RT_LTR"/>
    <property type="match status" value="1"/>
</dbReference>
<dbReference type="EMBL" id="CARXXK010000002">
    <property type="protein sequence ID" value="CAI6354299.1"/>
    <property type="molecule type" value="Genomic_DNA"/>
</dbReference>
<organism evidence="1 2">
    <name type="scientific">Macrosiphum euphorbiae</name>
    <name type="common">potato aphid</name>
    <dbReference type="NCBI Taxonomy" id="13131"/>
    <lineage>
        <taxon>Eukaryota</taxon>
        <taxon>Metazoa</taxon>
        <taxon>Ecdysozoa</taxon>
        <taxon>Arthropoda</taxon>
        <taxon>Hexapoda</taxon>
        <taxon>Insecta</taxon>
        <taxon>Pterygota</taxon>
        <taxon>Neoptera</taxon>
        <taxon>Paraneoptera</taxon>
        <taxon>Hemiptera</taxon>
        <taxon>Sternorrhyncha</taxon>
        <taxon>Aphidomorpha</taxon>
        <taxon>Aphidoidea</taxon>
        <taxon>Aphididae</taxon>
        <taxon>Macrosiphini</taxon>
        <taxon>Macrosiphum</taxon>
    </lineage>
</organism>
<sequence length="171" mass="19627">MMTIFSKNVLVYINFSHINLHEPYKIKSYPVPFSRCPAVQHEIDKMLDWQIIERSDSHYNNPLVTVIKADGSIRLCLDARKLNTVILPTRDASPPIDDILAKFNNKNIFSFLDFSSGYWQSPLDPSVRQYTNILYDRRSYQFCIVFFGLNVSNAAIGKGLEVTFVNLAAIM</sequence>
<dbReference type="GO" id="GO:0071897">
    <property type="term" value="P:DNA biosynthetic process"/>
    <property type="evidence" value="ECO:0007669"/>
    <property type="project" value="UniProtKB-ARBA"/>
</dbReference>
<gene>
    <name evidence="1" type="ORF">MEUPH1_LOCUS10320</name>
</gene>
<name>A0AAV0WEJ5_9HEMI</name>
<evidence type="ECO:0000313" key="2">
    <source>
        <dbReference type="Proteomes" id="UP001160148"/>
    </source>
</evidence>
<dbReference type="PANTHER" id="PTHR37984">
    <property type="entry name" value="PROTEIN CBG26694"/>
    <property type="match status" value="1"/>
</dbReference>
<dbReference type="Proteomes" id="UP001160148">
    <property type="component" value="Unassembled WGS sequence"/>
</dbReference>
<dbReference type="Gene3D" id="3.10.10.10">
    <property type="entry name" value="HIV Type 1 Reverse Transcriptase, subunit A, domain 1"/>
    <property type="match status" value="1"/>
</dbReference>
<accession>A0AAV0WEJ5</accession>
<dbReference type="PANTHER" id="PTHR37984:SF5">
    <property type="entry name" value="PROTEIN NYNRIN-LIKE"/>
    <property type="match status" value="1"/>
</dbReference>
<evidence type="ECO:0008006" key="3">
    <source>
        <dbReference type="Google" id="ProtNLM"/>
    </source>
</evidence>
<reference evidence="1 2" key="1">
    <citation type="submission" date="2023-01" db="EMBL/GenBank/DDBJ databases">
        <authorList>
            <person name="Whitehead M."/>
        </authorList>
    </citation>
    <scope>NUCLEOTIDE SEQUENCE [LARGE SCALE GENOMIC DNA]</scope>
</reference>
<dbReference type="InterPro" id="IPR043128">
    <property type="entry name" value="Rev_trsase/Diguanyl_cyclase"/>
</dbReference>
<dbReference type="SUPFAM" id="SSF56672">
    <property type="entry name" value="DNA/RNA polymerases"/>
    <property type="match status" value="1"/>
</dbReference>